<dbReference type="Proteomes" id="UP001273531">
    <property type="component" value="Unassembled WGS sequence"/>
</dbReference>
<keyword evidence="1" id="KW-1003">Cell membrane</keyword>
<sequence>MTRRIPILPTAIVVLAVATMIGLGLWQLVIRKPQKEAALAQLAANPSKPEIAFPRLPDDRLLFRRAHGVCVEPVSSMLTGAGNAGFRFIVECRTGGAEGPGMMVQLGTTRDPLAKPVWKGGEVRGILSHAPDSRSMLGSLFDRTPKRLLLVADTPAPGLAPNGTPDLSSVPNNHLAYGVQWFLFAIVAAVIYVLALRRLQKPSSPLPERERPGKSSERSEPPSAAG</sequence>
<reference evidence="3 4" key="1">
    <citation type="submission" date="2023-10" db="EMBL/GenBank/DDBJ databases">
        <title>Sphingomonas sp. HF-S4 16S ribosomal RNA gene Genome sequencing and assembly.</title>
        <authorList>
            <person name="Lee H."/>
        </authorList>
    </citation>
    <scope>NUCLEOTIDE SEQUENCE [LARGE SCALE GENOMIC DNA]</scope>
    <source>
        <strain evidence="3 4">HF-S4</strain>
    </source>
</reference>
<keyword evidence="1" id="KW-0812">Transmembrane</keyword>
<dbReference type="InterPro" id="IPR002994">
    <property type="entry name" value="Surf1/Shy1"/>
</dbReference>
<accession>A0ABU3YBL4</accession>
<feature type="region of interest" description="Disordered" evidence="2">
    <location>
        <begin position="202"/>
        <end position="226"/>
    </location>
</feature>
<dbReference type="Pfam" id="PF02104">
    <property type="entry name" value="SURF1"/>
    <property type="match status" value="1"/>
</dbReference>
<comment type="subcellular location">
    <subcellularLocation>
        <location evidence="1">Cell membrane</location>
        <topology evidence="1">Multi-pass membrane protein</topology>
    </subcellularLocation>
</comment>
<gene>
    <name evidence="3" type="ORF">RZN05_17495</name>
</gene>
<keyword evidence="1" id="KW-1133">Transmembrane helix</keyword>
<evidence type="ECO:0000313" key="3">
    <source>
        <dbReference type="EMBL" id="MDV3458796.1"/>
    </source>
</evidence>
<keyword evidence="1" id="KW-0472">Membrane</keyword>
<dbReference type="RefSeq" id="WP_317227967.1">
    <property type="nucleotide sequence ID" value="NZ_JAWJEJ010000002.1"/>
</dbReference>
<dbReference type="EMBL" id="JAWJEJ010000002">
    <property type="protein sequence ID" value="MDV3458796.1"/>
    <property type="molecule type" value="Genomic_DNA"/>
</dbReference>
<feature type="transmembrane region" description="Helical" evidence="1">
    <location>
        <begin position="175"/>
        <end position="195"/>
    </location>
</feature>
<protein>
    <recommendedName>
        <fullName evidence="1">SURF1-like protein</fullName>
    </recommendedName>
</protein>
<feature type="transmembrane region" description="Helical" evidence="1">
    <location>
        <begin position="7"/>
        <end position="29"/>
    </location>
</feature>
<proteinExistence type="inferred from homology"/>
<comment type="similarity">
    <text evidence="1">Belongs to the SURF1 family.</text>
</comment>
<organism evidence="3 4">
    <name type="scientific">Sphingomonas agrestis</name>
    <dbReference type="NCBI Taxonomy" id="3080540"/>
    <lineage>
        <taxon>Bacteria</taxon>
        <taxon>Pseudomonadati</taxon>
        <taxon>Pseudomonadota</taxon>
        <taxon>Alphaproteobacteria</taxon>
        <taxon>Sphingomonadales</taxon>
        <taxon>Sphingomonadaceae</taxon>
        <taxon>Sphingomonas</taxon>
    </lineage>
</organism>
<dbReference type="CDD" id="cd06662">
    <property type="entry name" value="SURF1"/>
    <property type="match status" value="1"/>
</dbReference>
<name>A0ABU3YBL4_9SPHN</name>
<evidence type="ECO:0000256" key="1">
    <source>
        <dbReference type="RuleBase" id="RU363076"/>
    </source>
</evidence>
<comment type="caution">
    <text evidence="3">The sequence shown here is derived from an EMBL/GenBank/DDBJ whole genome shotgun (WGS) entry which is preliminary data.</text>
</comment>
<evidence type="ECO:0000313" key="4">
    <source>
        <dbReference type="Proteomes" id="UP001273531"/>
    </source>
</evidence>
<keyword evidence="4" id="KW-1185">Reference proteome</keyword>
<feature type="compositionally biased region" description="Basic and acidic residues" evidence="2">
    <location>
        <begin position="207"/>
        <end position="220"/>
    </location>
</feature>
<evidence type="ECO:0000256" key="2">
    <source>
        <dbReference type="SAM" id="MobiDB-lite"/>
    </source>
</evidence>